<feature type="transmembrane region" description="Helical" evidence="1">
    <location>
        <begin position="50"/>
        <end position="72"/>
    </location>
</feature>
<proteinExistence type="predicted"/>
<keyword evidence="1" id="KW-0472">Membrane</keyword>
<keyword evidence="1" id="KW-1133">Transmembrane helix</keyword>
<gene>
    <name evidence="2" type="ORF">HUN01_03700</name>
</gene>
<sequence length="76" mass="8708">MDTNRHSFLFRLTSQFIKYFALGLFGLAIAYVLSAIFGSSHIAMNLLPFVFYWVIFRCGLILLCLILTTVILESVR</sequence>
<organism evidence="2 3">
    <name type="scientific">Nostoc edaphicum CCNP1411</name>
    <dbReference type="NCBI Taxonomy" id="1472755"/>
    <lineage>
        <taxon>Bacteria</taxon>
        <taxon>Bacillati</taxon>
        <taxon>Cyanobacteriota</taxon>
        <taxon>Cyanophyceae</taxon>
        <taxon>Nostocales</taxon>
        <taxon>Nostocaceae</taxon>
        <taxon>Nostoc</taxon>
    </lineage>
</organism>
<reference evidence="3" key="1">
    <citation type="submission" date="2020-06" db="EMBL/GenBank/DDBJ databases">
        <title>Nostoc edaphicum CCNP1411 genome.</title>
        <authorList>
            <person name="Fidor A."/>
            <person name="Grabski M."/>
            <person name="Gawor J."/>
            <person name="Gromadka R."/>
            <person name="Wegrzyn G."/>
            <person name="Mazur-Marzec H."/>
        </authorList>
    </citation>
    <scope>NUCLEOTIDE SEQUENCE [LARGE SCALE GENOMIC DNA]</scope>
    <source>
        <strain evidence="3">CCNP1411</strain>
    </source>
</reference>
<evidence type="ECO:0000313" key="2">
    <source>
        <dbReference type="EMBL" id="QMS86719.1"/>
    </source>
</evidence>
<evidence type="ECO:0000313" key="3">
    <source>
        <dbReference type="Proteomes" id="UP000514713"/>
    </source>
</evidence>
<keyword evidence="1" id="KW-0812">Transmembrane</keyword>
<dbReference type="EMBL" id="CP054698">
    <property type="protein sequence ID" value="QMS86719.1"/>
    <property type="molecule type" value="Genomic_DNA"/>
</dbReference>
<dbReference type="AlphaFoldDB" id="A0A7D7QCI5"/>
<dbReference type="RefSeq" id="WP_084227290.1">
    <property type="nucleotide sequence ID" value="NZ_CP054698.1"/>
</dbReference>
<feature type="transmembrane region" description="Helical" evidence="1">
    <location>
        <begin position="20"/>
        <end position="44"/>
    </location>
</feature>
<accession>A0A7D7QCI5</accession>
<evidence type="ECO:0000256" key="1">
    <source>
        <dbReference type="SAM" id="Phobius"/>
    </source>
</evidence>
<name>A0A7D7QCI5_9NOSO</name>
<dbReference type="KEGG" id="ned:HUN01_03700"/>
<dbReference type="Proteomes" id="UP000514713">
    <property type="component" value="Chromosome"/>
</dbReference>
<protein>
    <submittedName>
        <fullName evidence="2">Uncharacterized protein</fullName>
    </submittedName>
</protein>
<keyword evidence="3" id="KW-1185">Reference proteome</keyword>